<proteinExistence type="predicted"/>
<dbReference type="SUPFAM" id="SSF54695">
    <property type="entry name" value="POZ domain"/>
    <property type="match status" value="1"/>
</dbReference>
<sequence>MNTRKITYKSQQLYVSTPNQSSTLTLSSGFFCVFNGMSRASSIEISWKFNWKQLEESDVDGLSGQIIVKSTHNSFQPTKVNIDLKETVQLVSTVIPTSMNGDQLVSFDLFFLPYYHKTKQMSYEEHFSLSEKTDTILVVDGKKLHVNKAFLSFHSDYFHVLCSSNFKNEQINEISIDDVSYEDFGLFLSIFHPNPVFPNDETVEKLLELADRFQTSAVTAIVEHHLLHNSRIGDEKKMSMADKYGMPELLQTVIRKMNSIEKARALKAFPGSANFSISTKAHCVSKSDRDSSPKDYSNRITKLKRYTYIWIHLV</sequence>
<dbReference type="SMART" id="SM00225">
    <property type="entry name" value="BTB"/>
    <property type="match status" value="1"/>
</dbReference>
<keyword evidence="2" id="KW-1185">Reference proteome</keyword>
<organism evidence="2 3">
    <name type="scientific">Caenorhabditis tropicalis</name>
    <dbReference type="NCBI Taxonomy" id="1561998"/>
    <lineage>
        <taxon>Eukaryota</taxon>
        <taxon>Metazoa</taxon>
        <taxon>Ecdysozoa</taxon>
        <taxon>Nematoda</taxon>
        <taxon>Chromadorea</taxon>
        <taxon>Rhabditida</taxon>
        <taxon>Rhabditina</taxon>
        <taxon>Rhabditomorpha</taxon>
        <taxon>Rhabditoidea</taxon>
        <taxon>Rhabditidae</taxon>
        <taxon>Peloderinae</taxon>
        <taxon>Caenorhabditis</taxon>
    </lineage>
</organism>
<dbReference type="WBParaSite" id="Csp11.Scaffold629.g9482.t2">
    <property type="protein sequence ID" value="Csp11.Scaffold629.g9482.t2"/>
    <property type="gene ID" value="Csp11.Scaffold629.g9482"/>
</dbReference>
<dbReference type="STRING" id="1561998.A0A1I7UHU6"/>
<dbReference type="InterPro" id="IPR011333">
    <property type="entry name" value="SKP1/BTB/POZ_sf"/>
</dbReference>
<accession>A0A1I7UHU6</accession>
<evidence type="ECO:0000259" key="1">
    <source>
        <dbReference type="PROSITE" id="PS50097"/>
    </source>
</evidence>
<dbReference type="AlphaFoldDB" id="A0A1I7UHU6"/>
<protein>
    <submittedName>
        <fullName evidence="3">BTB domain-containing protein</fullName>
    </submittedName>
</protein>
<dbReference type="Pfam" id="PF00651">
    <property type="entry name" value="BTB"/>
    <property type="match status" value="1"/>
</dbReference>
<dbReference type="PANTHER" id="PTHR22744:SF14">
    <property type="entry name" value="BTB DOMAIN-CONTAINING PROTEIN-RELATED"/>
    <property type="match status" value="1"/>
</dbReference>
<dbReference type="CDD" id="cd18186">
    <property type="entry name" value="BTB_POZ_ZBTB_KLHL-like"/>
    <property type="match status" value="1"/>
</dbReference>
<feature type="domain" description="BTB" evidence="1">
    <location>
        <begin position="133"/>
        <end position="200"/>
    </location>
</feature>
<dbReference type="InterPro" id="IPR000210">
    <property type="entry name" value="BTB/POZ_dom"/>
</dbReference>
<evidence type="ECO:0000313" key="3">
    <source>
        <dbReference type="WBParaSite" id="Csp11.Scaffold629.g9482.t2"/>
    </source>
</evidence>
<evidence type="ECO:0000313" key="2">
    <source>
        <dbReference type="Proteomes" id="UP000095282"/>
    </source>
</evidence>
<name>A0A1I7UHU6_9PELO</name>
<dbReference type="eggNOG" id="ENOG502RFNH">
    <property type="taxonomic scope" value="Eukaryota"/>
</dbReference>
<reference evidence="3" key="1">
    <citation type="submission" date="2016-11" db="UniProtKB">
        <authorList>
            <consortium name="WormBaseParasite"/>
        </authorList>
    </citation>
    <scope>IDENTIFICATION</scope>
</reference>
<dbReference type="PANTHER" id="PTHR22744">
    <property type="entry name" value="HELIX LOOP HELIX PROTEIN 21-RELATED"/>
    <property type="match status" value="1"/>
</dbReference>
<dbReference type="Gene3D" id="3.30.710.10">
    <property type="entry name" value="Potassium Channel Kv1.1, Chain A"/>
    <property type="match status" value="1"/>
</dbReference>
<dbReference type="PROSITE" id="PS50097">
    <property type="entry name" value="BTB"/>
    <property type="match status" value="1"/>
</dbReference>
<dbReference type="Proteomes" id="UP000095282">
    <property type="component" value="Unplaced"/>
</dbReference>